<protein>
    <recommendedName>
        <fullName evidence="13">Inhibitor of growth protein</fullName>
    </recommendedName>
</protein>
<keyword evidence="3" id="KW-0341">Growth regulation</keyword>
<evidence type="ECO:0000259" key="14">
    <source>
        <dbReference type="PROSITE" id="PS50016"/>
    </source>
</evidence>
<dbReference type="Gene3D" id="3.30.40.10">
    <property type="entry name" value="Zinc/RING finger domain, C3HC4 (zinc finger)"/>
    <property type="match status" value="1"/>
</dbReference>
<dbReference type="GO" id="GO:0005634">
    <property type="term" value="C:nucleus"/>
    <property type="evidence" value="ECO:0007669"/>
    <property type="project" value="UniProtKB-SubCell"/>
</dbReference>
<comment type="similarity">
    <text evidence="2 13">Belongs to the ING family.</text>
</comment>
<dbReference type="GO" id="GO:0006325">
    <property type="term" value="P:chromatin organization"/>
    <property type="evidence" value="ECO:0007669"/>
    <property type="project" value="UniProtKB-KW"/>
</dbReference>
<evidence type="ECO:0000256" key="5">
    <source>
        <dbReference type="ARBA" id="ARBA00022771"/>
    </source>
</evidence>
<feature type="binding site" evidence="11">
    <location>
        <position position="328"/>
    </location>
    <ligand>
        <name>Zn(2+)</name>
        <dbReference type="ChEBI" id="CHEBI:29105"/>
        <label>1</label>
    </ligand>
</feature>
<dbReference type="PANTHER" id="PTHR10333">
    <property type="entry name" value="INHIBITOR OF GROWTH PROTEIN"/>
    <property type="match status" value="1"/>
</dbReference>
<dbReference type="InterPro" id="IPR001965">
    <property type="entry name" value="Znf_PHD"/>
</dbReference>
<dbReference type="InterPro" id="IPR011011">
    <property type="entry name" value="Znf_FYVE_PHD"/>
</dbReference>
<dbReference type="OrthoDB" id="5411773at2759"/>
<comment type="domain">
    <text evidence="13">The PHD-type zinc finger mediates the binding to H3K4me3.</text>
</comment>
<sequence length="355" mass="37916">SGLTNQPSHRMMYFEDYMEMIEGLPQEVLEKLTQIRQCDLALDNTLQPLGARIAALFARRCQLAANANDSSVPASDDADGDQEYADICEEFAKARGHSDEKLQLAKQLLETVSRLRRKLGMEVEKFKLELEADHAGVTSSIEDRLLREEDLRHHRQQQSLVSAAAVTNGHHDAALASLVGPDSPANSSTAASAAAAATMAVAGHRRPHSPLSSVGSSFGDVATPLRRGGGGDGGGLKRNRTSFFSGLEQPSLSSEFDQSAAVVGGASSDSLVAAFLSDVGLDEAAAGGVDGLSGEDNSRYCICHDVSHGEMIACENPACPFEWFHFACVGLTVAPRGSWYCPRCKSAGVKRQRLK</sequence>
<evidence type="ECO:0000256" key="2">
    <source>
        <dbReference type="ARBA" id="ARBA00010210"/>
    </source>
</evidence>
<feature type="binding site" evidence="11">
    <location>
        <position position="319"/>
    </location>
    <ligand>
        <name>Zn(2+)</name>
        <dbReference type="ChEBI" id="CHEBI:29105"/>
        <label>2</label>
    </ligand>
</feature>
<dbReference type="EMBL" id="NIVC01000765">
    <property type="protein sequence ID" value="PAA77088.1"/>
    <property type="molecule type" value="Genomic_DNA"/>
</dbReference>
<evidence type="ECO:0000256" key="12">
    <source>
        <dbReference type="PROSITE-ProRule" id="PRU00146"/>
    </source>
</evidence>
<evidence type="ECO:0000256" key="11">
    <source>
        <dbReference type="PIRSR" id="PIRSR628651-51"/>
    </source>
</evidence>
<evidence type="ECO:0000256" key="6">
    <source>
        <dbReference type="ARBA" id="ARBA00022833"/>
    </source>
</evidence>
<reference evidence="15 16" key="1">
    <citation type="submission" date="2017-06" db="EMBL/GenBank/DDBJ databases">
        <title>A platform for efficient transgenesis in Macrostomum lignano, a flatworm model organism for stem cell research.</title>
        <authorList>
            <person name="Berezikov E."/>
        </authorList>
    </citation>
    <scope>NUCLEOTIDE SEQUENCE [LARGE SCALE GENOMIC DNA]</scope>
    <source>
        <strain evidence="15">DV1</strain>
        <tissue evidence="15">Whole organism</tissue>
    </source>
</reference>
<dbReference type="InterPro" id="IPR019786">
    <property type="entry name" value="Zinc_finger_PHD-type_CS"/>
</dbReference>
<feature type="binding site" evidence="11">
    <location>
        <position position="341"/>
    </location>
    <ligand>
        <name>Zn(2+)</name>
        <dbReference type="ChEBI" id="CHEBI:29105"/>
        <label>2</label>
    </ligand>
</feature>
<feature type="binding site" evidence="11">
    <location>
        <position position="301"/>
    </location>
    <ligand>
        <name>Zn(2+)</name>
        <dbReference type="ChEBI" id="CHEBI:29105"/>
        <label>1</label>
    </ligand>
</feature>
<dbReference type="SUPFAM" id="SSF57903">
    <property type="entry name" value="FYVE/PHD zinc finger"/>
    <property type="match status" value="1"/>
</dbReference>
<evidence type="ECO:0000256" key="8">
    <source>
        <dbReference type="ARBA" id="ARBA00023015"/>
    </source>
</evidence>
<gene>
    <name evidence="15" type="ORF">BOX15_Mlig016269g3</name>
</gene>
<keyword evidence="8" id="KW-0805">Transcription regulation</keyword>
<dbReference type="SMART" id="SM01408">
    <property type="entry name" value="ING"/>
    <property type="match status" value="1"/>
</dbReference>
<dbReference type="GO" id="GO:0008270">
    <property type="term" value="F:zinc ion binding"/>
    <property type="evidence" value="ECO:0007669"/>
    <property type="project" value="UniProtKB-KW"/>
</dbReference>
<dbReference type="PANTHER" id="PTHR10333:SF103">
    <property type="entry name" value="INHIBITOR OF GROWTH PROTEIN 3"/>
    <property type="match status" value="1"/>
</dbReference>
<accession>A0A267FTD8</accession>
<evidence type="ECO:0000256" key="3">
    <source>
        <dbReference type="ARBA" id="ARBA00022604"/>
    </source>
</evidence>
<keyword evidence="10 13" id="KW-0539">Nucleus</keyword>
<name>A0A267FTD8_9PLAT</name>
<feature type="domain" description="PHD-type" evidence="14">
    <location>
        <begin position="298"/>
        <end position="347"/>
    </location>
</feature>
<keyword evidence="16" id="KW-1185">Reference proteome</keyword>
<dbReference type="AlphaFoldDB" id="A0A267FTD8"/>
<keyword evidence="7 13" id="KW-0156">Chromatin regulator</keyword>
<dbReference type="Gene3D" id="6.10.140.1740">
    <property type="match status" value="1"/>
</dbReference>
<dbReference type="InterPro" id="IPR013083">
    <property type="entry name" value="Znf_RING/FYVE/PHD"/>
</dbReference>
<dbReference type="PROSITE" id="PS50016">
    <property type="entry name" value="ZF_PHD_2"/>
    <property type="match status" value="1"/>
</dbReference>
<dbReference type="Pfam" id="PF12998">
    <property type="entry name" value="ING"/>
    <property type="match status" value="1"/>
</dbReference>
<proteinExistence type="inferred from homology"/>
<keyword evidence="9" id="KW-0804">Transcription</keyword>
<comment type="function">
    <text evidence="13">Component of an histone acetyltransferase complex.</text>
</comment>
<dbReference type="CDD" id="cd16858">
    <property type="entry name" value="ING_ING3_Yng2p"/>
    <property type="match status" value="1"/>
</dbReference>
<dbReference type="STRING" id="282301.A0A267FTD8"/>
<comment type="caution">
    <text evidence="15">The sequence shown here is derived from an EMBL/GenBank/DDBJ whole genome shotgun (WGS) entry which is preliminary data.</text>
</comment>
<feature type="binding site" evidence="11">
    <location>
        <position position="314"/>
    </location>
    <ligand>
        <name>Zn(2+)</name>
        <dbReference type="ChEBI" id="CHEBI:29105"/>
        <label>2</label>
    </ligand>
</feature>
<dbReference type="InterPro" id="IPR028651">
    <property type="entry name" value="ING_fam"/>
</dbReference>
<dbReference type="CDD" id="cd15505">
    <property type="entry name" value="PHD_ING"/>
    <property type="match status" value="1"/>
</dbReference>
<evidence type="ECO:0000313" key="15">
    <source>
        <dbReference type="EMBL" id="PAA77088.1"/>
    </source>
</evidence>
<dbReference type="SMART" id="SM00249">
    <property type="entry name" value="PHD"/>
    <property type="match status" value="1"/>
</dbReference>
<evidence type="ECO:0000256" key="4">
    <source>
        <dbReference type="ARBA" id="ARBA00022723"/>
    </source>
</evidence>
<evidence type="ECO:0000313" key="16">
    <source>
        <dbReference type="Proteomes" id="UP000215902"/>
    </source>
</evidence>
<keyword evidence="6 11" id="KW-0862">Zinc</keyword>
<feature type="binding site" evidence="11">
    <location>
        <position position="325"/>
    </location>
    <ligand>
        <name>Zn(2+)</name>
        <dbReference type="ChEBI" id="CHEBI:29105"/>
        <label>1</label>
    </ligand>
</feature>
<comment type="subcellular location">
    <subcellularLocation>
        <location evidence="1 13">Nucleus</location>
    </subcellularLocation>
</comment>
<evidence type="ECO:0000256" key="7">
    <source>
        <dbReference type="ARBA" id="ARBA00022853"/>
    </source>
</evidence>
<evidence type="ECO:0000256" key="1">
    <source>
        <dbReference type="ARBA" id="ARBA00004123"/>
    </source>
</evidence>
<evidence type="ECO:0000256" key="9">
    <source>
        <dbReference type="ARBA" id="ARBA00023163"/>
    </source>
</evidence>
<evidence type="ECO:0000256" key="10">
    <source>
        <dbReference type="ARBA" id="ARBA00023242"/>
    </source>
</evidence>
<keyword evidence="5 12" id="KW-0863">Zinc-finger</keyword>
<feature type="non-terminal residue" evidence="15">
    <location>
        <position position="1"/>
    </location>
</feature>
<keyword evidence="4 11" id="KW-0479">Metal-binding</keyword>
<evidence type="ECO:0000256" key="13">
    <source>
        <dbReference type="RuleBase" id="RU361213"/>
    </source>
</evidence>
<dbReference type="PROSITE" id="PS01359">
    <property type="entry name" value="ZF_PHD_1"/>
    <property type="match status" value="1"/>
</dbReference>
<feature type="binding site" evidence="11">
    <location>
        <position position="303"/>
    </location>
    <ligand>
        <name>Zn(2+)</name>
        <dbReference type="ChEBI" id="CHEBI:29105"/>
        <label>1</label>
    </ligand>
</feature>
<dbReference type="InterPro" id="IPR019787">
    <property type="entry name" value="Znf_PHD-finger"/>
</dbReference>
<organism evidence="15 16">
    <name type="scientific">Macrostomum lignano</name>
    <dbReference type="NCBI Taxonomy" id="282301"/>
    <lineage>
        <taxon>Eukaryota</taxon>
        <taxon>Metazoa</taxon>
        <taxon>Spiralia</taxon>
        <taxon>Lophotrochozoa</taxon>
        <taxon>Platyhelminthes</taxon>
        <taxon>Rhabditophora</taxon>
        <taxon>Macrostomorpha</taxon>
        <taxon>Macrostomida</taxon>
        <taxon>Macrostomidae</taxon>
        <taxon>Macrostomum</taxon>
    </lineage>
</organism>
<dbReference type="InterPro" id="IPR024610">
    <property type="entry name" value="ING_N_histone-binding"/>
</dbReference>
<comment type="subunit">
    <text evidence="13">Component of an histone acetyltransferase complex. Interacts with H3K4me3 and to a lesser extent with H3K4me2.</text>
</comment>
<dbReference type="Proteomes" id="UP000215902">
    <property type="component" value="Unassembled WGS sequence"/>
</dbReference>
<feature type="binding site" evidence="11">
    <location>
        <position position="344"/>
    </location>
    <ligand>
        <name>Zn(2+)</name>
        <dbReference type="ChEBI" id="CHEBI:29105"/>
        <label>2</label>
    </ligand>
</feature>